<feature type="region of interest" description="Disordered" evidence="1">
    <location>
        <begin position="1"/>
        <end position="37"/>
    </location>
</feature>
<dbReference type="EMBL" id="CM007648">
    <property type="protein sequence ID" value="ONM15551.1"/>
    <property type="molecule type" value="Genomic_DNA"/>
</dbReference>
<reference evidence="2" key="1">
    <citation type="submission" date="2015-12" db="EMBL/GenBank/DDBJ databases">
        <title>Update maize B73 reference genome by single molecule sequencing technologies.</title>
        <authorList>
            <consortium name="Maize Genome Sequencing Project"/>
            <person name="Ware D."/>
        </authorList>
    </citation>
    <scope>NUCLEOTIDE SEQUENCE [LARGE SCALE GENOMIC DNA]</scope>
    <source>
        <tissue evidence="2">Seedling</tissue>
    </source>
</reference>
<sequence length="37" mass="4454">MASPLNRPFPQRIRTNPFAPASGRRIHRRRKRRRRSG</sequence>
<protein>
    <submittedName>
        <fullName evidence="2">Uncharacterized protein</fullName>
    </submittedName>
</protein>
<evidence type="ECO:0000313" key="2">
    <source>
        <dbReference type="EMBL" id="ONM15558.1"/>
    </source>
</evidence>
<name>A0A1D6E4Y0_MAIZE</name>
<accession>A0A1D6E4Y0</accession>
<proteinExistence type="predicted"/>
<dbReference type="AlphaFoldDB" id="A0A1D6E4Y0"/>
<evidence type="ECO:0000256" key="1">
    <source>
        <dbReference type="SAM" id="MobiDB-lite"/>
    </source>
</evidence>
<dbReference type="EMBL" id="CM007648">
    <property type="protein sequence ID" value="ONM15558.1"/>
    <property type="molecule type" value="Genomic_DNA"/>
</dbReference>
<feature type="compositionally biased region" description="Basic residues" evidence="1">
    <location>
        <begin position="24"/>
        <end position="37"/>
    </location>
</feature>
<gene>
    <name evidence="2" type="ORF">ZEAMMB73_Zm00001d002875</name>
</gene>
<organism evidence="2">
    <name type="scientific">Zea mays</name>
    <name type="common">Maize</name>
    <dbReference type="NCBI Taxonomy" id="4577"/>
    <lineage>
        <taxon>Eukaryota</taxon>
        <taxon>Viridiplantae</taxon>
        <taxon>Streptophyta</taxon>
        <taxon>Embryophyta</taxon>
        <taxon>Tracheophyta</taxon>
        <taxon>Spermatophyta</taxon>
        <taxon>Magnoliopsida</taxon>
        <taxon>Liliopsida</taxon>
        <taxon>Poales</taxon>
        <taxon>Poaceae</taxon>
        <taxon>PACMAD clade</taxon>
        <taxon>Panicoideae</taxon>
        <taxon>Andropogonodae</taxon>
        <taxon>Andropogoneae</taxon>
        <taxon>Tripsacinae</taxon>
        <taxon>Zea</taxon>
    </lineage>
</organism>